<accession>A0A967EC15</accession>
<dbReference type="Pfam" id="PF18946">
    <property type="entry name" value="Apex"/>
    <property type="match status" value="1"/>
</dbReference>
<proteinExistence type="predicted"/>
<dbReference type="EMBL" id="WOTH01000016">
    <property type="protein sequence ID" value="NHO54098.1"/>
    <property type="molecule type" value="Genomic_DNA"/>
</dbReference>
<evidence type="ECO:0008006" key="3">
    <source>
        <dbReference type="Google" id="ProtNLM"/>
    </source>
</evidence>
<gene>
    <name evidence="1" type="ORF">GOB87_09050</name>
</gene>
<name>A0A967EC15_9PROT</name>
<dbReference type="InterPro" id="IPR037026">
    <property type="entry name" value="Vgr_OB-fold_dom_sf"/>
</dbReference>
<keyword evidence="2" id="KW-1185">Reference proteome</keyword>
<reference evidence="1" key="1">
    <citation type="submission" date="2019-11" db="EMBL/GenBank/DDBJ databases">
        <title>Description of new Acetobacter species.</title>
        <authorList>
            <person name="Cleenwerck I."/>
            <person name="Sombolestani A.S."/>
        </authorList>
    </citation>
    <scope>NUCLEOTIDE SEQUENCE</scope>
    <source>
        <strain evidence="1">LMG 1626</strain>
    </source>
</reference>
<evidence type="ECO:0000313" key="1">
    <source>
        <dbReference type="EMBL" id="NHO54098.1"/>
    </source>
</evidence>
<protein>
    <recommendedName>
        <fullName evidence="3">Baseplate assembly protein</fullName>
    </recommendedName>
</protein>
<dbReference type="Gene3D" id="2.40.50.230">
    <property type="entry name" value="Gp5 N-terminal domain"/>
    <property type="match status" value="1"/>
</dbReference>
<dbReference type="AlphaFoldDB" id="A0A967EC15"/>
<dbReference type="InterPro" id="IPR044033">
    <property type="entry name" value="GpV-like_apex"/>
</dbReference>
<evidence type="ECO:0000313" key="2">
    <source>
        <dbReference type="Proteomes" id="UP000597459"/>
    </source>
</evidence>
<dbReference type="Proteomes" id="UP000597459">
    <property type="component" value="Unassembled WGS sequence"/>
</dbReference>
<organism evidence="1 2">
    <name type="scientific">Acetobacter estunensis</name>
    <dbReference type="NCBI Taxonomy" id="104097"/>
    <lineage>
        <taxon>Bacteria</taxon>
        <taxon>Pseudomonadati</taxon>
        <taxon>Pseudomonadota</taxon>
        <taxon>Alphaproteobacteria</taxon>
        <taxon>Acetobacterales</taxon>
        <taxon>Acetobacteraceae</taxon>
        <taxon>Acetobacter</taxon>
    </lineage>
</organism>
<comment type="caution">
    <text evidence="1">The sequence shown here is derived from an EMBL/GenBank/DDBJ whole genome shotgun (WGS) entry which is preliminary data.</text>
</comment>
<sequence>MSLRGSLDMLMYAHTNRIARARFGVVSAADAASGLVKVRLQPENTETGWICDTACSVGSVTLYAPSAIGTHVLVETAQGDGDNYVVVARVFDATSPPPEFAALGDKKLTAGQVGIQSGSTEFVMTNSGISMIGDVSIQGDVTVSGRVTAKDEVTAAGIALTSHVHGGVKSGPDTTSGPQ</sequence>